<name>A0A6B2LI25_9EUKA</name>
<dbReference type="AlphaFoldDB" id="A0A6B2LI25"/>
<proteinExistence type="predicted"/>
<organism evidence="1">
    <name type="scientific">Arcella intermedia</name>
    <dbReference type="NCBI Taxonomy" id="1963864"/>
    <lineage>
        <taxon>Eukaryota</taxon>
        <taxon>Amoebozoa</taxon>
        <taxon>Tubulinea</taxon>
        <taxon>Elardia</taxon>
        <taxon>Arcellinida</taxon>
        <taxon>Sphaerothecina</taxon>
        <taxon>Arcellidae</taxon>
        <taxon>Arcella</taxon>
    </lineage>
</organism>
<protein>
    <submittedName>
        <fullName evidence="1">Uncharacterized protein</fullName>
    </submittedName>
</protein>
<sequence>MLEMEEWERHPFYTEQSKINLPPPTKQQLGLTFFLKVSLSPTQKGNKTNLSSNSGILQGEKDFQSLGQVSIEVQMLSSSALMFPTMHPLSMSPLGSKRLRTIWGSPMER</sequence>
<reference evidence="1" key="1">
    <citation type="journal article" date="2020" name="J. Eukaryot. Microbiol.">
        <title>De novo Sequencing, Assembly and Annotation of the Transcriptome for the Free-Living Testate Amoeba Arcella intermedia.</title>
        <authorList>
            <person name="Ribeiro G.M."/>
            <person name="Porfirio-Sousa A.L."/>
            <person name="Maurer-Alcala X.X."/>
            <person name="Katz L.A."/>
            <person name="Lahr D.J.G."/>
        </authorList>
    </citation>
    <scope>NUCLEOTIDE SEQUENCE</scope>
</reference>
<evidence type="ECO:0000313" key="1">
    <source>
        <dbReference type="EMBL" id="NDV36614.1"/>
    </source>
</evidence>
<dbReference type="EMBL" id="GIBP01007645">
    <property type="protein sequence ID" value="NDV36614.1"/>
    <property type="molecule type" value="Transcribed_RNA"/>
</dbReference>
<accession>A0A6B2LI25</accession>